<evidence type="ECO:0000259" key="8">
    <source>
        <dbReference type="PROSITE" id="PS50928"/>
    </source>
</evidence>
<evidence type="ECO:0000256" key="4">
    <source>
        <dbReference type="ARBA" id="ARBA00022692"/>
    </source>
</evidence>
<comment type="similarity">
    <text evidence="7">Belongs to the binding-protein-dependent transport system permease family.</text>
</comment>
<proteinExistence type="inferred from homology"/>
<feature type="transmembrane region" description="Helical" evidence="7">
    <location>
        <begin position="238"/>
        <end position="264"/>
    </location>
</feature>
<dbReference type="InterPro" id="IPR050809">
    <property type="entry name" value="UgpAE/MalFG_permease"/>
</dbReference>
<evidence type="ECO:0000313" key="10">
    <source>
        <dbReference type="Proteomes" id="UP000660047"/>
    </source>
</evidence>
<evidence type="ECO:0000256" key="6">
    <source>
        <dbReference type="ARBA" id="ARBA00023136"/>
    </source>
</evidence>
<comment type="subcellular location">
    <subcellularLocation>
        <location evidence="1 7">Cell membrane</location>
        <topology evidence="1 7">Multi-pass membrane protein</topology>
    </subcellularLocation>
</comment>
<evidence type="ECO:0000256" key="1">
    <source>
        <dbReference type="ARBA" id="ARBA00004651"/>
    </source>
</evidence>
<dbReference type="InterPro" id="IPR000515">
    <property type="entry name" value="MetI-like"/>
</dbReference>
<reference evidence="9" key="1">
    <citation type="submission" date="2020-06" db="EMBL/GenBank/DDBJ databases">
        <title>Characterization of fructooligosaccharide metabolism and fructooligosaccharide-degrading enzymes in human commensal butyrate producers.</title>
        <authorList>
            <person name="Tanno H."/>
            <person name="Fujii T."/>
            <person name="Hirano K."/>
            <person name="Maeno S."/>
            <person name="Tonozuka T."/>
            <person name="Sakamoto M."/>
            <person name="Ohkuma M."/>
            <person name="Tochio T."/>
            <person name="Endo A."/>
        </authorList>
    </citation>
    <scope>NUCLEOTIDE SEQUENCE</scope>
    <source>
        <strain evidence="9">JCM 31265</strain>
    </source>
</reference>
<evidence type="ECO:0000256" key="2">
    <source>
        <dbReference type="ARBA" id="ARBA00022448"/>
    </source>
</evidence>
<dbReference type="RefSeq" id="WP_055223115.1">
    <property type="nucleotide sequence ID" value="NZ_BLYL01000004.1"/>
</dbReference>
<dbReference type="PROSITE" id="PS50928">
    <property type="entry name" value="ABC_TM1"/>
    <property type="match status" value="1"/>
</dbReference>
<accession>A0AAI9K4G2</accession>
<keyword evidence="4 7" id="KW-0812">Transmembrane</keyword>
<keyword evidence="5 7" id="KW-1133">Transmembrane helix</keyword>
<feature type="domain" description="ABC transmembrane type-1" evidence="8">
    <location>
        <begin position="66"/>
        <end position="256"/>
    </location>
</feature>
<dbReference type="CDD" id="cd06261">
    <property type="entry name" value="TM_PBP2"/>
    <property type="match status" value="1"/>
</dbReference>
<evidence type="ECO:0000256" key="5">
    <source>
        <dbReference type="ARBA" id="ARBA00022989"/>
    </source>
</evidence>
<dbReference type="Pfam" id="PF00528">
    <property type="entry name" value="BPD_transp_1"/>
    <property type="match status" value="1"/>
</dbReference>
<feature type="transmembrane region" description="Helical" evidence="7">
    <location>
        <begin position="74"/>
        <end position="92"/>
    </location>
</feature>
<feature type="transmembrane region" description="Helical" evidence="7">
    <location>
        <begin position="12"/>
        <end position="32"/>
    </location>
</feature>
<dbReference type="PANTHER" id="PTHR43227">
    <property type="entry name" value="BLL4140 PROTEIN"/>
    <property type="match status" value="1"/>
</dbReference>
<dbReference type="SUPFAM" id="SSF161098">
    <property type="entry name" value="MetI-like"/>
    <property type="match status" value="1"/>
</dbReference>
<keyword evidence="6 7" id="KW-0472">Membrane</keyword>
<dbReference type="InterPro" id="IPR035906">
    <property type="entry name" value="MetI-like_sf"/>
</dbReference>
<evidence type="ECO:0000256" key="7">
    <source>
        <dbReference type="RuleBase" id="RU363032"/>
    </source>
</evidence>
<feature type="transmembrane region" description="Helical" evidence="7">
    <location>
        <begin position="188"/>
        <end position="204"/>
    </location>
</feature>
<keyword evidence="2 7" id="KW-0813">Transport</keyword>
<dbReference type="Proteomes" id="UP000660047">
    <property type="component" value="Unassembled WGS sequence"/>
</dbReference>
<feature type="transmembrane region" description="Helical" evidence="7">
    <location>
        <begin position="130"/>
        <end position="149"/>
    </location>
</feature>
<dbReference type="Gene3D" id="1.10.3720.10">
    <property type="entry name" value="MetI-like"/>
    <property type="match status" value="1"/>
</dbReference>
<comment type="caution">
    <text evidence="9">The sequence shown here is derived from an EMBL/GenBank/DDBJ whole genome shotgun (WGS) entry which is preliminary data.</text>
</comment>
<sequence>MNKLVSRRTNETVGFVIPGFVGVLIFVVIPLMDVFISSFRHAGQGGFAGLQNYRAVWSNTAFRLAAGNSLRFELVSVPLLMVISLIVAIEVYGMKSNIVRFAFLIPLAIPSNSLAVVWKILFADLLSGKAVFWLFVGTFIFKNTGYNMLIWMSGLSAIPETVYDAARVDGAGRFTQIFRITLPNMKRSFFIVAMLSVVNSLKIFREQYLMAGSYPDMSIYQIQHTFNNWFEKLEISKLTAGAVMTAVVFFGIILAIRALCLIDWHGISAKYNRKIFQRGRGGK</sequence>
<keyword evidence="3" id="KW-1003">Cell membrane</keyword>
<name>A0AAI9K4G2_9FIRM</name>
<dbReference type="GO" id="GO:0005886">
    <property type="term" value="C:plasma membrane"/>
    <property type="evidence" value="ECO:0007669"/>
    <property type="project" value="UniProtKB-SubCell"/>
</dbReference>
<dbReference type="EMBL" id="BLYL01000004">
    <property type="protein sequence ID" value="GFO93981.1"/>
    <property type="molecule type" value="Genomic_DNA"/>
</dbReference>
<gene>
    <name evidence="9" type="ORF">COEU31_10270</name>
</gene>
<feature type="transmembrane region" description="Helical" evidence="7">
    <location>
        <begin position="99"/>
        <end position="118"/>
    </location>
</feature>
<organism evidence="9 10">
    <name type="scientific">Coprococcus eutactus</name>
    <dbReference type="NCBI Taxonomy" id="33043"/>
    <lineage>
        <taxon>Bacteria</taxon>
        <taxon>Bacillati</taxon>
        <taxon>Bacillota</taxon>
        <taxon>Clostridia</taxon>
        <taxon>Lachnospirales</taxon>
        <taxon>Lachnospiraceae</taxon>
        <taxon>Coprococcus</taxon>
    </lineage>
</organism>
<evidence type="ECO:0000256" key="3">
    <source>
        <dbReference type="ARBA" id="ARBA00022475"/>
    </source>
</evidence>
<dbReference type="AlphaFoldDB" id="A0AAI9K4G2"/>
<dbReference type="PANTHER" id="PTHR43227:SF8">
    <property type="entry name" value="DIACETYLCHITOBIOSE UPTAKE SYSTEM PERMEASE PROTEIN DASB"/>
    <property type="match status" value="1"/>
</dbReference>
<protein>
    <submittedName>
        <fullName evidence="9">Sugar ABC transporter permease</fullName>
    </submittedName>
</protein>
<dbReference type="GO" id="GO:0055085">
    <property type="term" value="P:transmembrane transport"/>
    <property type="evidence" value="ECO:0007669"/>
    <property type="project" value="InterPro"/>
</dbReference>
<evidence type="ECO:0000313" key="9">
    <source>
        <dbReference type="EMBL" id="GFO93981.1"/>
    </source>
</evidence>